<protein>
    <recommendedName>
        <fullName evidence="1">RNase H type-1 domain-containing protein</fullName>
    </recommendedName>
</protein>
<sequence>LNYAADAGIRNVILESDASMVCAALCSAQFDRAPIGVLFREIKYLMYLNFVDVKAQYTPRSCNSLAHHLAGVGVSTFRSPASDDCACLCFEWPSDRKHTMVKRSYVFLSTKVRVFAVGNYKQVAGECSFSVLPKDQTPCVATLCLLL</sequence>
<evidence type="ECO:0000313" key="2">
    <source>
        <dbReference type="EMBL" id="OEL27599.1"/>
    </source>
</evidence>
<feature type="non-terminal residue" evidence="2">
    <location>
        <position position="1"/>
    </location>
</feature>
<feature type="domain" description="RNase H type-1" evidence="1">
    <location>
        <begin position="1"/>
        <end position="70"/>
    </location>
</feature>
<gene>
    <name evidence="2" type="ORF">BAE44_0011383</name>
</gene>
<evidence type="ECO:0000313" key="3">
    <source>
        <dbReference type="Proteomes" id="UP000095767"/>
    </source>
</evidence>
<comment type="caution">
    <text evidence="2">The sequence shown here is derived from an EMBL/GenBank/DDBJ whole genome shotgun (WGS) entry which is preliminary data.</text>
</comment>
<dbReference type="CDD" id="cd06222">
    <property type="entry name" value="RNase_H_like"/>
    <property type="match status" value="1"/>
</dbReference>
<keyword evidence="3" id="KW-1185">Reference proteome</keyword>
<name>A0A1E5VR58_9POAL</name>
<organism evidence="2 3">
    <name type="scientific">Dichanthelium oligosanthes</name>
    <dbReference type="NCBI Taxonomy" id="888268"/>
    <lineage>
        <taxon>Eukaryota</taxon>
        <taxon>Viridiplantae</taxon>
        <taxon>Streptophyta</taxon>
        <taxon>Embryophyta</taxon>
        <taxon>Tracheophyta</taxon>
        <taxon>Spermatophyta</taxon>
        <taxon>Magnoliopsida</taxon>
        <taxon>Liliopsida</taxon>
        <taxon>Poales</taxon>
        <taxon>Poaceae</taxon>
        <taxon>PACMAD clade</taxon>
        <taxon>Panicoideae</taxon>
        <taxon>Panicodae</taxon>
        <taxon>Paniceae</taxon>
        <taxon>Dichantheliinae</taxon>
        <taxon>Dichanthelium</taxon>
    </lineage>
</organism>
<dbReference type="GO" id="GO:0004523">
    <property type="term" value="F:RNA-DNA hybrid ribonuclease activity"/>
    <property type="evidence" value="ECO:0007669"/>
    <property type="project" value="InterPro"/>
</dbReference>
<dbReference type="InterPro" id="IPR044730">
    <property type="entry name" value="RNase_H-like_dom_plant"/>
</dbReference>
<dbReference type="InterPro" id="IPR002156">
    <property type="entry name" value="RNaseH_domain"/>
</dbReference>
<reference evidence="2 3" key="1">
    <citation type="submission" date="2016-09" db="EMBL/GenBank/DDBJ databases">
        <title>The draft genome of Dichanthelium oligosanthes: A C3 panicoid grass species.</title>
        <authorList>
            <person name="Studer A.J."/>
            <person name="Schnable J.C."/>
            <person name="Brutnell T.P."/>
        </authorList>
    </citation>
    <scope>NUCLEOTIDE SEQUENCE [LARGE SCALE GENOMIC DNA]</scope>
    <source>
        <strain evidence="3">cv. Kellogg 1175</strain>
        <tissue evidence="2">Leaf</tissue>
    </source>
</reference>
<dbReference type="EMBL" id="LWDX02032136">
    <property type="protein sequence ID" value="OEL27599.1"/>
    <property type="molecule type" value="Genomic_DNA"/>
</dbReference>
<evidence type="ECO:0000259" key="1">
    <source>
        <dbReference type="Pfam" id="PF13456"/>
    </source>
</evidence>
<dbReference type="GO" id="GO:0003676">
    <property type="term" value="F:nucleic acid binding"/>
    <property type="evidence" value="ECO:0007669"/>
    <property type="project" value="InterPro"/>
</dbReference>
<dbReference type="OrthoDB" id="10588127at2759"/>
<accession>A0A1E5VR58</accession>
<proteinExistence type="predicted"/>
<dbReference type="Pfam" id="PF13456">
    <property type="entry name" value="RVT_3"/>
    <property type="match status" value="1"/>
</dbReference>
<dbReference type="AlphaFoldDB" id="A0A1E5VR58"/>
<dbReference type="Proteomes" id="UP000095767">
    <property type="component" value="Unassembled WGS sequence"/>
</dbReference>